<dbReference type="EMBL" id="CAJVPU010017830">
    <property type="protein sequence ID" value="CAG8661944.1"/>
    <property type="molecule type" value="Genomic_DNA"/>
</dbReference>
<sequence length="342" mass="38504">GNCEWIQRLLELNSNRIKYKRQTKNLFVSEQLQYLQLLPQHARLPNNYDKTNKQSSLLTVNGIEPDINEKVYVPLILAPIKYKGALLMTCVLGFNCKENVEWLRGYINNTYSNLFEHAKKLFNAKKKYITMINSAKHKARKLESSEDIQAGLPIKAEGWNTSSSVTQALGIQLQEVRNELKNTKKKLHRSLETIQKLNADDENNENSNLSSTNTIQSMVNNLIKNGKLGSTIFVNTDIYLTLILNQPCPICYTAEITNKKPSITVNGLGIKIIIKCLNCKAITEHSNESPEIDFSTSIAAAGLVGGQDKLFDGLKNEAVNSAQKALHKVLDKLIENKQFNLE</sequence>
<comment type="caution">
    <text evidence="1">The sequence shown here is derived from an EMBL/GenBank/DDBJ whole genome shotgun (WGS) entry which is preliminary data.</text>
</comment>
<gene>
    <name evidence="1" type="ORF">DHETER_LOCUS9791</name>
</gene>
<evidence type="ECO:0000313" key="1">
    <source>
        <dbReference type="EMBL" id="CAG8661944.1"/>
    </source>
</evidence>
<organism evidence="1 2">
    <name type="scientific">Dentiscutata heterogama</name>
    <dbReference type="NCBI Taxonomy" id="1316150"/>
    <lineage>
        <taxon>Eukaryota</taxon>
        <taxon>Fungi</taxon>
        <taxon>Fungi incertae sedis</taxon>
        <taxon>Mucoromycota</taxon>
        <taxon>Glomeromycotina</taxon>
        <taxon>Glomeromycetes</taxon>
        <taxon>Diversisporales</taxon>
        <taxon>Gigasporaceae</taxon>
        <taxon>Dentiscutata</taxon>
    </lineage>
</organism>
<feature type="non-terminal residue" evidence="1">
    <location>
        <position position="1"/>
    </location>
</feature>
<accession>A0ACA9NKZ0</accession>
<dbReference type="Proteomes" id="UP000789702">
    <property type="component" value="Unassembled WGS sequence"/>
</dbReference>
<keyword evidence="2" id="KW-1185">Reference proteome</keyword>
<evidence type="ECO:0000313" key="2">
    <source>
        <dbReference type="Proteomes" id="UP000789702"/>
    </source>
</evidence>
<proteinExistence type="predicted"/>
<reference evidence="1" key="1">
    <citation type="submission" date="2021-06" db="EMBL/GenBank/DDBJ databases">
        <authorList>
            <person name="Kallberg Y."/>
            <person name="Tangrot J."/>
            <person name="Rosling A."/>
        </authorList>
    </citation>
    <scope>NUCLEOTIDE SEQUENCE</scope>
    <source>
        <strain evidence="1">IL203A</strain>
    </source>
</reference>
<name>A0ACA9NKZ0_9GLOM</name>
<protein>
    <submittedName>
        <fullName evidence="1">714_t:CDS:1</fullName>
    </submittedName>
</protein>
<feature type="non-terminal residue" evidence="1">
    <location>
        <position position="342"/>
    </location>
</feature>